<accession>A0ABP8JQV4</accession>
<evidence type="ECO:0000313" key="2">
    <source>
        <dbReference type="EMBL" id="GAA4394601.1"/>
    </source>
</evidence>
<evidence type="ECO:0008006" key="4">
    <source>
        <dbReference type="Google" id="ProtNLM"/>
    </source>
</evidence>
<sequence>MPVLRRTALRRTALAVTLALTVTAGAACSGGSESSSGDAPDGWTTVTDERITVQHPSDWASEPPSGEPWTHRFVGDGMEMQVAGSFSDDETASFALSKLDLPAMVELDGYDGGGATAIEVEGADSALRSDFTYEVDGTPMKGVWLIAGQWPNPGTAVVTITGERLDDAVIEHVVDTMTFNRRTS</sequence>
<feature type="chain" id="PRO_5045988803" description="Lipoprotein" evidence="1">
    <location>
        <begin position="27"/>
        <end position="184"/>
    </location>
</feature>
<keyword evidence="3" id="KW-1185">Reference proteome</keyword>
<gene>
    <name evidence="2" type="ORF">GCM10023153_15820</name>
</gene>
<protein>
    <recommendedName>
        <fullName evidence="4">Lipoprotein</fullName>
    </recommendedName>
</protein>
<keyword evidence="1" id="KW-0732">Signal</keyword>
<proteinExistence type="predicted"/>
<dbReference type="EMBL" id="BAABFX010000025">
    <property type="protein sequence ID" value="GAA4394601.1"/>
    <property type="molecule type" value="Genomic_DNA"/>
</dbReference>
<feature type="signal peptide" evidence="1">
    <location>
        <begin position="1"/>
        <end position="26"/>
    </location>
</feature>
<organism evidence="2 3">
    <name type="scientific">Ornithinibacter aureus</name>
    <dbReference type="NCBI Taxonomy" id="622664"/>
    <lineage>
        <taxon>Bacteria</taxon>
        <taxon>Bacillati</taxon>
        <taxon>Actinomycetota</taxon>
        <taxon>Actinomycetes</taxon>
        <taxon>Micrococcales</taxon>
        <taxon>Intrasporangiaceae</taxon>
        <taxon>Ornithinibacter</taxon>
    </lineage>
</organism>
<reference evidence="3" key="1">
    <citation type="journal article" date="2019" name="Int. J. Syst. Evol. Microbiol.">
        <title>The Global Catalogue of Microorganisms (GCM) 10K type strain sequencing project: providing services to taxonomists for standard genome sequencing and annotation.</title>
        <authorList>
            <consortium name="The Broad Institute Genomics Platform"/>
            <consortium name="The Broad Institute Genome Sequencing Center for Infectious Disease"/>
            <person name="Wu L."/>
            <person name="Ma J."/>
        </authorList>
    </citation>
    <scope>NUCLEOTIDE SEQUENCE [LARGE SCALE GENOMIC DNA]</scope>
    <source>
        <strain evidence="3">JCM 17738</strain>
    </source>
</reference>
<dbReference type="Proteomes" id="UP001500390">
    <property type="component" value="Unassembled WGS sequence"/>
</dbReference>
<dbReference type="PROSITE" id="PS51257">
    <property type="entry name" value="PROKAR_LIPOPROTEIN"/>
    <property type="match status" value="1"/>
</dbReference>
<comment type="caution">
    <text evidence="2">The sequence shown here is derived from an EMBL/GenBank/DDBJ whole genome shotgun (WGS) entry which is preliminary data.</text>
</comment>
<evidence type="ECO:0000256" key="1">
    <source>
        <dbReference type="SAM" id="SignalP"/>
    </source>
</evidence>
<name>A0ABP8JQV4_9MICO</name>
<evidence type="ECO:0000313" key="3">
    <source>
        <dbReference type="Proteomes" id="UP001500390"/>
    </source>
</evidence>